<protein>
    <submittedName>
        <fullName evidence="1">Uncharacterized protein</fullName>
    </submittedName>
</protein>
<dbReference type="AlphaFoldDB" id="X0TCB7"/>
<evidence type="ECO:0000313" key="1">
    <source>
        <dbReference type="EMBL" id="GAF85837.1"/>
    </source>
</evidence>
<gene>
    <name evidence="1" type="ORF">S01H1_02531</name>
</gene>
<sequence length="327" mass="36687">ACRSAHDAEDACRLDVDSLPQWCVDQYPQGDRQYEAIVIGSPNGAVAHIAALLDAPFLTTSFGLTFRHPTIDADNHLAYLESSREIVDSILAANEGTDFELIAHYDPLHDRSLVKYVNFIRVKLRELPDSYREFIDRHLGPGGRLILIDCAYAWPQYELQDRAYVQIGGLGGIPAETFLERWPLELPLQRRRESEWGCPEDFASSITDFAVDCGIETVEISFDHPWSYSLLAYSAYLACEGVRSRSLMIDCFNHLNPRTNVETGIPALWLPFNTEEGLGFVEDALGGKTFDRVHFTILPSFADSPDTAPLEPWIDLLSRHGDVELVG</sequence>
<feature type="non-terminal residue" evidence="1">
    <location>
        <position position="327"/>
    </location>
</feature>
<organism evidence="1">
    <name type="scientific">marine sediment metagenome</name>
    <dbReference type="NCBI Taxonomy" id="412755"/>
    <lineage>
        <taxon>unclassified sequences</taxon>
        <taxon>metagenomes</taxon>
        <taxon>ecological metagenomes</taxon>
    </lineage>
</organism>
<reference evidence="1" key="1">
    <citation type="journal article" date="2014" name="Front. Microbiol.">
        <title>High frequency of phylogenetically diverse reductive dehalogenase-homologous genes in deep subseafloor sedimentary metagenomes.</title>
        <authorList>
            <person name="Kawai M."/>
            <person name="Futagami T."/>
            <person name="Toyoda A."/>
            <person name="Takaki Y."/>
            <person name="Nishi S."/>
            <person name="Hori S."/>
            <person name="Arai W."/>
            <person name="Tsubouchi T."/>
            <person name="Morono Y."/>
            <person name="Uchiyama I."/>
            <person name="Ito T."/>
            <person name="Fujiyama A."/>
            <person name="Inagaki F."/>
            <person name="Takami H."/>
        </authorList>
    </citation>
    <scope>NUCLEOTIDE SEQUENCE</scope>
    <source>
        <strain evidence="1">Expedition CK06-06</strain>
    </source>
</reference>
<comment type="caution">
    <text evidence="1">The sequence shown here is derived from an EMBL/GenBank/DDBJ whole genome shotgun (WGS) entry which is preliminary data.</text>
</comment>
<dbReference type="EMBL" id="BARS01001234">
    <property type="protein sequence ID" value="GAF85837.1"/>
    <property type="molecule type" value="Genomic_DNA"/>
</dbReference>
<proteinExistence type="predicted"/>
<name>X0TCB7_9ZZZZ</name>
<accession>X0TCB7</accession>
<feature type="non-terminal residue" evidence="1">
    <location>
        <position position="1"/>
    </location>
</feature>